<dbReference type="Proteomes" id="UP000185696">
    <property type="component" value="Unassembled WGS sequence"/>
</dbReference>
<evidence type="ECO:0000313" key="2">
    <source>
        <dbReference type="EMBL" id="OLF05126.1"/>
    </source>
</evidence>
<protein>
    <submittedName>
        <fullName evidence="2">Uncharacterized protein</fullName>
    </submittedName>
</protein>
<proteinExistence type="predicted"/>
<feature type="region of interest" description="Disordered" evidence="1">
    <location>
        <begin position="66"/>
        <end position="92"/>
    </location>
</feature>
<comment type="caution">
    <text evidence="2">The sequence shown here is derived from an EMBL/GenBank/DDBJ whole genome shotgun (WGS) entry which is preliminary data.</text>
</comment>
<reference evidence="2 3" key="1">
    <citation type="submission" date="2016-12" db="EMBL/GenBank/DDBJ databases">
        <title>The draft genome sequence of Actinophytocola xinjiangensis.</title>
        <authorList>
            <person name="Wang W."/>
            <person name="Yuan L."/>
        </authorList>
    </citation>
    <scope>NUCLEOTIDE SEQUENCE [LARGE SCALE GENOMIC DNA]</scope>
    <source>
        <strain evidence="2 3">CGMCC 4.4663</strain>
    </source>
</reference>
<name>A0A7Z0WE38_9PSEU</name>
<keyword evidence="3" id="KW-1185">Reference proteome</keyword>
<accession>A0A7Z0WE38</accession>
<dbReference type="EMBL" id="MSIF01000033">
    <property type="protein sequence ID" value="OLF05126.1"/>
    <property type="molecule type" value="Genomic_DNA"/>
</dbReference>
<evidence type="ECO:0000313" key="3">
    <source>
        <dbReference type="Proteomes" id="UP000185696"/>
    </source>
</evidence>
<feature type="compositionally biased region" description="Low complexity" evidence="1">
    <location>
        <begin position="66"/>
        <end position="86"/>
    </location>
</feature>
<gene>
    <name evidence="2" type="ORF">BLA60_37750</name>
</gene>
<evidence type="ECO:0000256" key="1">
    <source>
        <dbReference type="SAM" id="MobiDB-lite"/>
    </source>
</evidence>
<dbReference type="AlphaFoldDB" id="A0A7Z0WE38"/>
<organism evidence="2 3">
    <name type="scientific">Actinophytocola xinjiangensis</name>
    <dbReference type="NCBI Taxonomy" id="485602"/>
    <lineage>
        <taxon>Bacteria</taxon>
        <taxon>Bacillati</taxon>
        <taxon>Actinomycetota</taxon>
        <taxon>Actinomycetes</taxon>
        <taxon>Pseudonocardiales</taxon>
        <taxon>Pseudonocardiaceae</taxon>
    </lineage>
</organism>
<feature type="region of interest" description="Disordered" evidence="1">
    <location>
        <begin position="24"/>
        <end position="49"/>
    </location>
</feature>
<sequence>MLVRPRRAVVITAGVFMIVFRVDRDRGRSGGPGNSGADSPGKVPRGGLGAVAGRLHGTFSLRGGPACGAAAGRASAGPASSVSVGAHSEDRP</sequence>